<feature type="transmembrane region" description="Helical" evidence="6">
    <location>
        <begin position="138"/>
        <end position="161"/>
    </location>
</feature>
<evidence type="ECO:0000313" key="9">
    <source>
        <dbReference type="Proteomes" id="UP001629113"/>
    </source>
</evidence>
<feature type="transmembrane region" description="Helical" evidence="6">
    <location>
        <begin position="114"/>
        <end position="132"/>
    </location>
</feature>
<reference evidence="8 9" key="1">
    <citation type="submission" date="2024-06" db="EMBL/GenBank/DDBJ databases">
        <title>Complete genome of Phlyctema vagabunda strain 19-DSS-EL-015.</title>
        <authorList>
            <person name="Fiorenzani C."/>
        </authorList>
    </citation>
    <scope>NUCLEOTIDE SEQUENCE [LARGE SCALE GENOMIC DNA]</scope>
    <source>
        <strain evidence="8 9">19-DSS-EL-015</strain>
    </source>
</reference>
<name>A0ABR4PBF5_9HELO</name>
<keyword evidence="2" id="KW-0813">Transport</keyword>
<keyword evidence="4 6" id="KW-1133">Transmembrane helix</keyword>
<feature type="transmembrane region" description="Helical" evidence="6">
    <location>
        <begin position="289"/>
        <end position="313"/>
    </location>
</feature>
<protein>
    <submittedName>
        <fullName evidence="8">Major facilitator superfamily protein</fullName>
    </submittedName>
</protein>
<comment type="caution">
    <text evidence="8">The sequence shown here is derived from an EMBL/GenBank/DDBJ whole genome shotgun (WGS) entry which is preliminary data.</text>
</comment>
<evidence type="ECO:0000256" key="1">
    <source>
        <dbReference type="ARBA" id="ARBA00004141"/>
    </source>
</evidence>
<dbReference type="InterPro" id="IPR020846">
    <property type="entry name" value="MFS_dom"/>
</dbReference>
<dbReference type="InterPro" id="IPR011701">
    <property type="entry name" value="MFS"/>
</dbReference>
<evidence type="ECO:0000256" key="3">
    <source>
        <dbReference type="ARBA" id="ARBA00022692"/>
    </source>
</evidence>
<evidence type="ECO:0000256" key="4">
    <source>
        <dbReference type="ARBA" id="ARBA00022989"/>
    </source>
</evidence>
<proteinExistence type="predicted"/>
<dbReference type="PANTHER" id="PTHR23502:SF51">
    <property type="entry name" value="QUINIDINE RESISTANCE PROTEIN 1-RELATED"/>
    <property type="match status" value="1"/>
</dbReference>
<dbReference type="SUPFAM" id="SSF103473">
    <property type="entry name" value="MFS general substrate transporter"/>
    <property type="match status" value="1"/>
</dbReference>
<dbReference type="Proteomes" id="UP001629113">
    <property type="component" value="Unassembled WGS sequence"/>
</dbReference>
<keyword evidence="9" id="KW-1185">Reference proteome</keyword>
<dbReference type="Pfam" id="PF07690">
    <property type="entry name" value="MFS_1"/>
    <property type="match status" value="1"/>
</dbReference>
<gene>
    <name evidence="8" type="ORF">PVAG01_07065</name>
</gene>
<evidence type="ECO:0000259" key="7">
    <source>
        <dbReference type="PROSITE" id="PS50850"/>
    </source>
</evidence>
<feature type="domain" description="Major facilitator superfamily (MFS) profile" evidence="7">
    <location>
        <begin position="49"/>
        <end position="344"/>
    </location>
</feature>
<evidence type="ECO:0000256" key="6">
    <source>
        <dbReference type="SAM" id="Phobius"/>
    </source>
</evidence>
<dbReference type="PANTHER" id="PTHR23502">
    <property type="entry name" value="MAJOR FACILITATOR SUPERFAMILY"/>
    <property type="match status" value="1"/>
</dbReference>
<evidence type="ECO:0000313" key="8">
    <source>
        <dbReference type="EMBL" id="KAL3420620.1"/>
    </source>
</evidence>
<keyword evidence="3 6" id="KW-0812">Transmembrane</keyword>
<feature type="transmembrane region" description="Helical" evidence="6">
    <location>
        <begin position="48"/>
        <end position="68"/>
    </location>
</feature>
<evidence type="ECO:0000256" key="2">
    <source>
        <dbReference type="ARBA" id="ARBA00022448"/>
    </source>
</evidence>
<dbReference type="InterPro" id="IPR036259">
    <property type="entry name" value="MFS_trans_sf"/>
</dbReference>
<feature type="transmembrane region" description="Helical" evidence="6">
    <location>
        <begin position="325"/>
        <end position="342"/>
    </location>
</feature>
<keyword evidence="5 6" id="KW-0472">Membrane</keyword>
<dbReference type="PROSITE" id="PS50850">
    <property type="entry name" value="MFS"/>
    <property type="match status" value="1"/>
</dbReference>
<comment type="subcellular location">
    <subcellularLocation>
        <location evidence="1">Membrane</location>
        <topology evidence="1">Multi-pass membrane protein</topology>
    </subcellularLocation>
</comment>
<dbReference type="EMBL" id="JBFCZG010000006">
    <property type="protein sequence ID" value="KAL3420620.1"/>
    <property type="molecule type" value="Genomic_DNA"/>
</dbReference>
<accession>A0ABR4PBF5</accession>
<feature type="transmembrane region" description="Helical" evidence="6">
    <location>
        <begin position="80"/>
        <end position="102"/>
    </location>
</feature>
<evidence type="ECO:0000256" key="5">
    <source>
        <dbReference type="ARBA" id="ARBA00023136"/>
    </source>
</evidence>
<sequence length="344" mass="37237">MEAIGKSRDDNSAEITKIKNSKLFIEHNQNVAALPIAYSAFTKKHKRLVCFLIAFAGMFSPLSSFIYYPAITSLAKDLDVSIELINLTITSYMVVSGIAPAIIGDLTDVTGRRWVYILTLLIYCAADVGLALQRSWSALLVLRMLQSLGSSATISIAYGVVADISSPAERGSFVGAVLCGPNIAPSLGPVIGGALSQHAGWWWIFWFLALLSGLCLALIVLFLPETSRLKVGNGSVAAKRYHQTALSLILKKSPKDDLGNNDQISSRRGFHIPNPITCLRLLLHRSTALIVLVNGVFYMTYGCIQASMSSLFIQLYGFNQLEAGLIYLPFGVGCALASFLSGHI</sequence>
<organism evidence="8 9">
    <name type="scientific">Phlyctema vagabunda</name>
    <dbReference type="NCBI Taxonomy" id="108571"/>
    <lineage>
        <taxon>Eukaryota</taxon>
        <taxon>Fungi</taxon>
        <taxon>Dikarya</taxon>
        <taxon>Ascomycota</taxon>
        <taxon>Pezizomycotina</taxon>
        <taxon>Leotiomycetes</taxon>
        <taxon>Helotiales</taxon>
        <taxon>Dermateaceae</taxon>
        <taxon>Phlyctema</taxon>
    </lineage>
</organism>
<feature type="transmembrane region" description="Helical" evidence="6">
    <location>
        <begin position="173"/>
        <end position="195"/>
    </location>
</feature>
<dbReference type="Gene3D" id="1.20.1720.10">
    <property type="entry name" value="Multidrug resistance protein D"/>
    <property type="match status" value="1"/>
</dbReference>
<feature type="transmembrane region" description="Helical" evidence="6">
    <location>
        <begin position="201"/>
        <end position="223"/>
    </location>
</feature>